<sequence length="79" mass="9250">MYETLLVPRLQQLSTRWQPSSCLPIRPLRQLPNTIENAPGTFPTDQPGYHRLFSVHVWLQFVHLFGSFILNANSWYHVS</sequence>
<dbReference type="EMBL" id="JAODUO010000008">
    <property type="protein sequence ID" value="KAK2193689.1"/>
    <property type="molecule type" value="Genomic_DNA"/>
</dbReference>
<evidence type="ECO:0000313" key="1">
    <source>
        <dbReference type="EMBL" id="KAK2193689.1"/>
    </source>
</evidence>
<reference evidence="1" key="1">
    <citation type="journal article" date="2023" name="Mol. Biol. Evol.">
        <title>Third-Generation Sequencing Reveals the Adaptive Role of the Epigenome in Three Deep-Sea Polychaetes.</title>
        <authorList>
            <person name="Perez M."/>
            <person name="Aroh O."/>
            <person name="Sun Y."/>
            <person name="Lan Y."/>
            <person name="Juniper S.K."/>
            <person name="Young C.R."/>
            <person name="Angers B."/>
            <person name="Qian P.Y."/>
        </authorList>
    </citation>
    <scope>NUCLEOTIDE SEQUENCE</scope>
    <source>
        <strain evidence="1">R07B-5</strain>
    </source>
</reference>
<dbReference type="Proteomes" id="UP001209878">
    <property type="component" value="Unassembled WGS sequence"/>
</dbReference>
<evidence type="ECO:0000313" key="2">
    <source>
        <dbReference type="Proteomes" id="UP001209878"/>
    </source>
</evidence>
<proteinExistence type="predicted"/>
<comment type="caution">
    <text evidence="1">The sequence shown here is derived from an EMBL/GenBank/DDBJ whole genome shotgun (WGS) entry which is preliminary data.</text>
</comment>
<organism evidence="1 2">
    <name type="scientific">Ridgeia piscesae</name>
    <name type="common">Tubeworm</name>
    <dbReference type="NCBI Taxonomy" id="27915"/>
    <lineage>
        <taxon>Eukaryota</taxon>
        <taxon>Metazoa</taxon>
        <taxon>Spiralia</taxon>
        <taxon>Lophotrochozoa</taxon>
        <taxon>Annelida</taxon>
        <taxon>Polychaeta</taxon>
        <taxon>Sedentaria</taxon>
        <taxon>Canalipalpata</taxon>
        <taxon>Sabellida</taxon>
        <taxon>Siboglinidae</taxon>
        <taxon>Ridgeia</taxon>
    </lineage>
</organism>
<accession>A0AAD9ULA2</accession>
<protein>
    <submittedName>
        <fullName evidence="1">Uncharacterized protein</fullName>
    </submittedName>
</protein>
<keyword evidence="2" id="KW-1185">Reference proteome</keyword>
<dbReference type="AlphaFoldDB" id="A0AAD9ULA2"/>
<gene>
    <name evidence="1" type="ORF">NP493_8g05032</name>
</gene>
<name>A0AAD9ULA2_RIDPI</name>